<evidence type="ECO:0000313" key="5">
    <source>
        <dbReference type="Proteomes" id="UP001141619"/>
    </source>
</evidence>
<dbReference type="PANTHER" id="PTHR43038">
    <property type="entry name" value="ATP-BINDING CASSETTE, SUB-FAMILY H, MEMBER 1"/>
    <property type="match status" value="1"/>
</dbReference>
<evidence type="ECO:0000313" key="4">
    <source>
        <dbReference type="EMBL" id="MDA5194850.1"/>
    </source>
</evidence>
<dbReference type="PROSITE" id="PS50893">
    <property type="entry name" value="ABC_TRANSPORTER_2"/>
    <property type="match status" value="1"/>
</dbReference>
<evidence type="ECO:0000256" key="1">
    <source>
        <dbReference type="ARBA" id="ARBA00022741"/>
    </source>
</evidence>
<feature type="domain" description="ABC transporter" evidence="3">
    <location>
        <begin position="14"/>
        <end position="241"/>
    </location>
</feature>
<evidence type="ECO:0000259" key="3">
    <source>
        <dbReference type="PROSITE" id="PS50893"/>
    </source>
</evidence>
<keyword evidence="2 4" id="KW-0067">ATP-binding</keyword>
<dbReference type="AlphaFoldDB" id="A0A9X3Z811"/>
<protein>
    <submittedName>
        <fullName evidence="4">ABC transporter ATP-binding protein</fullName>
    </submittedName>
</protein>
<dbReference type="GO" id="GO:0016887">
    <property type="term" value="F:ATP hydrolysis activity"/>
    <property type="evidence" value="ECO:0007669"/>
    <property type="project" value="InterPro"/>
</dbReference>
<comment type="caution">
    <text evidence="4">The sequence shown here is derived from an EMBL/GenBank/DDBJ whole genome shotgun (WGS) entry which is preliminary data.</text>
</comment>
<keyword evidence="1" id="KW-0547">Nucleotide-binding</keyword>
<keyword evidence="5" id="KW-1185">Reference proteome</keyword>
<accession>A0A9X3Z811</accession>
<reference evidence="4" key="1">
    <citation type="submission" date="2022-08" db="EMBL/GenBank/DDBJ databases">
        <authorList>
            <person name="Vandamme P."/>
            <person name="Hettiarachchi A."/>
            <person name="Peeters C."/>
            <person name="Cnockaert M."/>
            <person name="Carlier A."/>
        </authorList>
    </citation>
    <scope>NUCLEOTIDE SEQUENCE</scope>
    <source>
        <strain evidence="4">LMG 31809</strain>
    </source>
</reference>
<dbReference type="Gene3D" id="3.40.50.300">
    <property type="entry name" value="P-loop containing nucleotide triphosphate hydrolases"/>
    <property type="match status" value="1"/>
</dbReference>
<reference evidence="4" key="2">
    <citation type="journal article" date="2023" name="Syst. Appl. Microbiol.">
        <title>Govania unica gen. nov., sp. nov., a rare biosphere bacterium that represents a novel family in the class Alphaproteobacteria.</title>
        <authorList>
            <person name="Vandamme P."/>
            <person name="Peeters C."/>
            <person name="Hettiarachchi A."/>
            <person name="Cnockaert M."/>
            <person name="Carlier A."/>
        </authorList>
    </citation>
    <scope>NUCLEOTIDE SEQUENCE</scope>
    <source>
        <strain evidence="4">LMG 31809</strain>
    </source>
</reference>
<dbReference type="InterPro" id="IPR003593">
    <property type="entry name" value="AAA+_ATPase"/>
</dbReference>
<dbReference type="InterPro" id="IPR027417">
    <property type="entry name" value="P-loop_NTPase"/>
</dbReference>
<dbReference type="PROSITE" id="PS00211">
    <property type="entry name" value="ABC_TRANSPORTER_1"/>
    <property type="match status" value="1"/>
</dbReference>
<organism evidence="4 5">
    <name type="scientific">Govanella unica</name>
    <dbReference type="NCBI Taxonomy" id="2975056"/>
    <lineage>
        <taxon>Bacteria</taxon>
        <taxon>Pseudomonadati</taxon>
        <taxon>Pseudomonadota</taxon>
        <taxon>Alphaproteobacteria</taxon>
        <taxon>Emcibacterales</taxon>
        <taxon>Govanellaceae</taxon>
        <taxon>Govanella</taxon>
    </lineage>
</organism>
<dbReference type="GO" id="GO:0005524">
    <property type="term" value="F:ATP binding"/>
    <property type="evidence" value="ECO:0007669"/>
    <property type="project" value="UniProtKB-KW"/>
</dbReference>
<dbReference type="EMBL" id="JANWOI010000004">
    <property type="protein sequence ID" value="MDA5194850.1"/>
    <property type="molecule type" value="Genomic_DNA"/>
</dbReference>
<name>A0A9X3Z811_9PROT</name>
<dbReference type="Proteomes" id="UP001141619">
    <property type="component" value="Unassembled WGS sequence"/>
</dbReference>
<dbReference type="PANTHER" id="PTHR43038:SF3">
    <property type="entry name" value="ABC TRANSPORTER G FAMILY MEMBER 20 ISOFORM X1"/>
    <property type="match status" value="1"/>
</dbReference>
<dbReference type="RefSeq" id="WP_274944557.1">
    <property type="nucleotide sequence ID" value="NZ_JANWOI010000004.1"/>
</dbReference>
<dbReference type="Pfam" id="PF00005">
    <property type="entry name" value="ABC_tran"/>
    <property type="match status" value="1"/>
</dbReference>
<dbReference type="SMART" id="SM00382">
    <property type="entry name" value="AAA"/>
    <property type="match status" value="1"/>
</dbReference>
<proteinExistence type="predicted"/>
<dbReference type="SUPFAM" id="SSF52540">
    <property type="entry name" value="P-loop containing nucleoside triphosphate hydrolases"/>
    <property type="match status" value="1"/>
</dbReference>
<sequence length="322" mass="34637">MPEPVSPPSAPLAVDVRGLTKRFGTQTVVDHIDIQVPAGLIYGFLGPNGSGKTTTLRMLCGLLTPDGGEGSCLGLDIRTDAARIKNQIGYMTQRFSYYDDLTVTENLDFVARAYQVPDRRKAVAAVMKDLDLTPRRDVMAGHLSGGWKQRLALAACLIHDPKLLLLDEPTAGVDPEARRSFWNEIHSIAARGVTVLVTTHYMDEVERCHSITYIAEGNVVTTGTPREIIGQSRLKAAALAGPDLEDAAQALRALPGIASVAALGGRLVVAARVQTVLDDALAPYRARGYEVEAVAPSFEDVFVELIHVADEQRAAKRAGVTS</sequence>
<gene>
    <name evidence="4" type="ORF">NYP16_12900</name>
</gene>
<dbReference type="InterPro" id="IPR003439">
    <property type="entry name" value="ABC_transporter-like_ATP-bd"/>
</dbReference>
<evidence type="ECO:0000256" key="2">
    <source>
        <dbReference type="ARBA" id="ARBA00022840"/>
    </source>
</evidence>
<dbReference type="CDD" id="cd03230">
    <property type="entry name" value="ABC_DR_subfamily_A"/>
    <property type="match status" value="1"/>
</dbReference>
<dbReference type="InterPro" id="IPR017871">
    <property type="entry name" value="ABC_transporter-like_CS"/>
</dbReference>